<dbReference type="InterPro" id="IPR037171">
    <property type="entry name" value="NagB/RpiA_transferase-like"/>
</dbReference>
<dbReference type="InterPro" id="IPR011559">
    <property type="entry name" value="Initiation_fac_2B_a/b/d"/>
</dbReference>
<dbReference type="Pfam" id="PF01008">
    <property type="entry name" value="IF-2B"/>
    <property type="match status" value="1"/>
</dbReference>
<dbReference type="GO" id="GO:0046523">
    <property type="term" value="F:S-methyl-5-thioribose-1-phosphate isomerase activity"/>
    <property type="evidence" value="ECO:0007669"/>
    <property type="project" value="TreeGrafter"/>
</dbReference>
<proteinExistence type="predicted"/>
<evidence type="ECO:0008006" key="3">
    <source>
        <dbReference type="Google" id="ProtNLM"/>
    </source>
</evidence>
<accession>A0A382SLN1</accession>
<reference evidence="2" key="1">
    <citation type="submission" date="2018-05" db="EMBL/GenBank/DDBJ databases">
        <authorList>
            <person name="Lanie J.A."/>
            <person name="Ng W.-L."/>
            <person name="Kazmierczak K.M."/>
            <person name="Andrzejewski T.M."/>
            <person name="Davidsen T.M."/>
            <person name="Wayne K.J."/>
            <person name="Tettelin H."/>
            <person name="Glass J.I."/>
            <person name="Rusch D."/>
            <person name="Podicherti R."/>
            <person name="Tsui H.-C.T."/>
            <person name="Winkler M.E."/>
        </authorList>
    </citation>
    <scope>NUCLEOTIDE SEQUENCE</scope>
</reference>
<feature type="non-terminal residue" evidence="2">
    <location>
        <position position="1"/>
    </location>
</feature>
<dbReference type="GO" id="GO:0019509">
    <property type="term" value="P:L-methionine salvage from methylthioadenosine"/>
    <property type="evidence" value="ECO:0007669"/>
    <property type="project" value="TreeGrafter"/>
</dbReference>
<dbReference type="FunFam" id="3.40.50.10470:FF:000006">
    <property type="entry name" value="Methylthioribose-1-phosphate isomerase"/>
    <property type="match status" value="1"/>
</dbReference>
<keyword evidence="1" id="KW-0413">Isomerase</keyword>
<dbReference type="PANTHER" id="PTHR43475">
    <property type="entry name" value="METHYLTHIORIBOSE-1-PHOSPHATE ISOMERASE"/>
    <property type="match status" value="1"/>
</dbReference>
<dbReference type="InterPro" id="IPR042529">
    <property type="entry name" value="IF_2B-like_C"/>
</dbReference>
<protein>
    <recommendedName>
        <fullName evidence="3">S-methyl-5-thioribose-1-phosphate isomerase</fullName>
    </recommendedName>
</protein>
<evidence type="ECO:0000256" key="1">
    <source>
        <dbReference type="ARBA" id="ARBA00023235"/>
    </source>
</evidence>
<sequence>KIVSTADFRETARAITDMIVRGAGAIGATAAYGLAQGARAFQGRGLKAFERHLTKVYRTLAEARPTAVDPVSAMRSMLAQMTDETVAKRQEQALAAARQFADDDIAHCEALGQHGEPLIHNGSRVLTHCNAGWLAFVDVGSATAPMYAAQAKKKSFHVYCDETRPRSQGAILTAWELAQQGISHDVIADNAAGHLMQRGEIDLVIVGSDRTLGRTGEVANKIGTYTKAVLAKRHGIPFYVAIPLSTIDWELESGQAIPIEERNEDEVLSAWGVTPGGRRQKVRLANPGSNARNPAFDVTPPELITGIITP</sequence>
<gene>
    <name evidence="2" type="ORF">METZ01_LOCUS363668</name>
</gene>
<dbReference type="InterPro" id="IPR027363">
    <property type="entry name" value="M1Pi_N"/>
</dbReference>
<dbReference type="PANTHER" id="PTHR43475:SF1">
    <property type="entry name" value="METHYLTHIORIBOSE-1-PHOSPHATE ISOMERASE"/>
    <property type="match status" value="1"/>
</dbReference>
<dbReference type="InterPro" id="IPR005251">
    <property type="entry name" value="IF-M1Pi"/>
</dbReference>
<dbReference type="Gene3D" id="3.40.50.10470">
    <property type="entry name" value="Translation initiation factor eif-2b, domain 2"/>
    <property type="match status" value="1"/>
</dbReference>
<dbReference type="EMBL" id="UINC01130019">
    <property type="protein sequence ID" value="SVD10814.1"/>
    <property type="molecule type" value="Genomic_DNA"/>
</dbReference>
<evidence type="ECO:0000313" key="2">
    <source>
        <dbReference type="EMBL" id="SVD10814.1"/>
    </source>
</evidence>
<organism evidence="2">
    <name type="scientific">marine metagenome</name>
    <dbReference type="NCBI Taxonomy" id="408172"/>
    <lineage>
        <taxon>unclassified sequences</taxon>
        <taxon>metagenomes</taxon>
        <taxon>ecological metagenomes</taxon>
    </lineage>
</organism>
<dbReference type="NCBIfam" id="TIGR00524">
    <property type="entry name" value="eIF-2B_rel"/>
    <property type="match status" value="1"/>
</dbReference>
<dbReference type="SUPFAM" id="SSF100950">
    <property type="entry name" value="NagB/RpiA/CoA transferase-like"/>
    <property type="match status" value="1"/>
</dbReference>
<dbReference type="AlphaFoldDB" id="A0A382SLN1"/>
<dbReference type="InterPro" id="IPR000649">
    <property type="entry name" value="IF-2B-related"/>
</dbReference>
<feature type="non-terminal residue" evidence="2">
    <location>
        <position position="310"/>
    </location>
</feature>
<dbReference type="NCBIfam" id="NF004326">
    <property type="entry name" value="PRK05720.1"/>
    <property type="match status" value="1"/>
</dbReference>
<name>A0A382SLN1_9ZZZZ</name>
<dbReference type="Gene3D" id="1.20.120.420">
    <property type="entry name" value="translation initiation factor eif-2b, domain 1"/>
    <property type="match status" value="1"/>
</dbReference>
<dbReference type="NCBIfam" id="TIGR00512">
    <property type="entry name" value="salvage_mtnA"/>
    <property type="match status" value="1"/>
</dbReference>